<dbReference type="SUPFAM" id="SSF46689">
    <property type="entry name" value="Homeodomain-like"/>
    <property type="match status" value="1"/>
</dbReference>
<dbReference type="Pfam" id="PF12833">
    <property type="entry name" value="HTH_18"/>
    <property type="match status" value="1"/>
</dbReference>
<accession>A0A1C9W4E4</accession>
<dbReference type="InterPro" id="IPR009057">
    <property type="entry name" value="Homeodomain-like_sf"/>
</dbReference>
<dbReference type="GO" id="GO:0003700">
    <property type="term" value="F:DNA-binding transcription factor activity"/>
    <property type="evidence" value="ECO:0007669"/>
    <property type="project" value="InterPro"/>
</dbReference>
<evidence type="ECO:0000259" key="4">
    <source>
        <dbReference type="PROSITE" id="PS01124"/>
    </source>
</evidence>
<evidence type="ECO:0000256" key="2">
    <source>
        <dbReference type="ARBA" id="ARBA00023125"/>
    </source>
</evidence>
<sequence>MTRKAIGIYSAQISSNYALALLDYMRERAVDTDAFLRELKLSEADLGGEHGQMPMATFLMLMEEAAKYLGDPNLGLHYYEGMDFRRHGVFGYALLNSKNLGDALALGNRYYCLFQQDTEMRLERYGDRVSLTYIITAKNLPHSRQDAEMTTMSLMSLVRQMVDPNWRPDEVHFKHDAPADLSEHKRLLCDKLEFNAPYNRLYFAADILDVPFQNADPQLNLSLTSTLNQLLELRQLPSENDWLKSIQDHIIDALSEGVPPIEEIAERLHMSQRTLQRKLSQQDLTYKELVEYVRRELAINHLKASDIAVQDIAFLLGYSDLSTFNRAFKRWTGETPLEFRSNRRPRT</sequence>
<dbReference type="InterPro" id="IPR020449">
    <property type="entry name" value="Tscrpt_reg_AraC-type_HTH"/>
</dbReference>
<dbReference type="InterPro" id="IPR032687">
    <property type="entry name" value="AraC-type_N"/>
</dbReference>
<dbReference type="Pfam" id="PF12625">
    <property type="entry name" value="Arabinose_bd"/>
    <property type="match status" value="1"/>
</dbReference>
<dbReference type="Proteomes" id="UP000095672">
    <property type="component" value="Chromosome"/>
</dbReference>
<dbReference type="PANTHER" id="PTHR47894:SF1">
    <property type="entry name" value="HTH-TYPE TRANSCRIPTIONAL REGULATOR VQSM"/>
    <property type="match status" value="1"/>
</dbReference>
<dbReference type="Gene3D" id="1.10.10.60">
    <property type="entry name" value="Homeodomain-like"/>
    <property type="match status" value="1"/>
</dbReference>
<dbReference type="RefSeq" id="WP_069946196.1">
    <property type="nucleotide sequence ID" value="NZ_CP014143.1"/>
</dbReference>
<evidence type="ECO:0000313" key="5">
    <source>
        <dbReference type="EMBL" id="AOS96000.1"/>
    </source>
</evidence>
<dbReference type="KEGG" id="micc:AUP74_00530"/>
<dbReference type="STRING" id="1769779.AUP74_00530"/>
<organism evidence="5 6">
    <name type="scientific">Microbulbifer aggregans</name>
    <dbReference type="NCBI Taxonomy" id="1769779"/>
    <lineage>
        <taxon>Bacteria</taxon>
        <taxon>Pseudomonadati</taxon>
        <taxon>Pseudomonadota</taxon>
        <taxon>Gammaproteobacteria</taxon>
        <taxon>Cellvibrionales</taxon>
        <taxon>Microbulbiferaceae</taxon>
        <taxon>Microbulbifer</taxon>
    </lineage>
</organism>
<protein>
    <submittedName>
        <fullName evidence="5">HTH-type transcriptional regulator VirS</fullName>
    </submittedName>
</protein>
<dbReference type="PANTHER" id="PTHR47894">
    <property type="entry name" value="HTH-TYPE TRANSCRIPTIONAL REGULATOR GADX"/>
    <property type="match status" value="1"/>
</dbReference>
<dbReference type="InterPro" id="IPR018060">
    <property type="entry name" value="HTH_AraC"/>
</dbReference>
<evidence type="ECO:0000313" key="6">
    <source>
        <dbReference type="Proteomes" id="UP000095672"/>
    </source>
</evidence>
<dbReference type="SMART" id="SM00342">
    <property type="entry name" value="HTH_ARAC"/>
    <property type="match status" value="1"/>
</dbReference>
<dbReference type="EMBL" id="CP014143">
    <property type="protein sequence ID" value="AOS96000.1"/>
    <property type="molecule type" value="Genomic_DNA"/>
</dbReference>
<reference evidence="6" key="1">
    <citation type="submission" date="2016-01" db="EMBL/GenBank/DDBJ databases">
        <title>Complete genome sequence of Microbulbifer sp. CCB-MM1, a halophile isolated from Matang Mangrove Forest, Perak.</title>
        <authorList>
            <person name="Moh T.H."/>
            <person name="Dinesh B."/>
            <person name="Lau N.-S."/>
            <person name="Go F."/>
            <person name="Alexander Chong S.-C."/>
        </authorList>
    </citation>
    <scope>NUCLEOTIDE SEQUENCE [LARGE SCALE GENOMIC DNA]</scope>
    <source>
        <strain evidence="6">CCB-MM1</strain>
    </source>
</reference>
<dbReference type="AlphaFoldDB" id="A0A1C9W4E4"/>
<proteinExistence type="predicted"/>
<dbReference type="GO" id="GO:0000976">
    <property type="term" value="F:transcription cis-regulatory region binding"/>
    <property type="evidence" value="ECO:0007669"/>
    <property type="project" value="TreeGrafter"/>
</dbReference>
<dbReference type="GO" id="GO:0005829">
    <property type="term" value="C:cytosol"/>
    <property type="evidence" value="ECO:0007669"/>
    <property type="project" value="TreeGrafter"/>
</dbReference>
<evidence type="ECO:0000256" key="1">
    <source>
        <dbReference type="ARBA" id="ARBA00023015"/>
    </source>
</evidence>
<dbReference type="PATRIC" id="fig|1769779.3.peg.534"/>
<evidence type="ECO:0000256" key="3">
    <source>
        <dbReference type="ARBA" id="ARBA00023163"/>
    </source>
</evidence>
<keyword evidence="2" id="KW-0238">DNA-binding</keyword>
<name>A0A1C9W4E4_9GAMM</name>
<keyword evidence="3" id="KW-0804">Transcription</keyword>
<dbReference type="PRINTS" id="PR00032">
    <property type="entry name" value="HTHARAC"/>
</dbReference>
<keyword evidence="1" id="KW-0805">Transcription regulation</keyword>
<gene>
    <name evidence="5" type="primary">virS_3</name>
    <name evidence="5" type="ORF">AUP74_00530</name>
</gene>
<feature type="domain" description="HTH araC/xylS-type" evidence="4">
    <location>
        <begin position="244"/>
        <end position="342"/>
    </location>
</feature>
<keyword evidence="6" id="KW-1185">Reference proteome</keyword>
<dbReference type="OrthoDB" id="6194859at2"/>
<dbReference type="PROSITE" id="PS01124">
    <property type="entry name" value="HTH_ARAC_FAMILY_2"/>
    <property type="match status" value="1"/>
</dbReference>